<evidence type="ECO:0000313" key="2">
    <source>
        <dbReference type="EMBL" id="KAH3779576.1"/>
    </source>
</evidence>
<reference evidence="2" key="1">
    <citation type="journal article" date="2019" name="bioRxiv">
        <title>The Genome of the Zebra Mussel, Dreissena polymorpha: A Resource for Invasive Species Research.</title>
        <authorList>
            <person name="McCartney M.A."/>
            <person name="Auch B."/>
            <person name="Kono T."/>
            <person name="Mallez S."/>
            <person name="Zhang Y."/>
            <person name="Obille A."/>
            <person name="Becker A."/>
            <person name="Abrahante J.E."/>
            <person name="Garbe J."/>
            <person name="Badalamenti J.P."/>
            <person name="Herman A."/>
            <person name="Mangelson H."/>
            <person name="Liachko I."/>
            <person name="Sullivan S."/>
            <person name="Sone E.D."/>
            <person name="Koren S."/>
            <person name="Silverstein K.A.T."/>
            <person name="Beckman K.B."/>
            <person name="Gohl D.M."/>
        </authorList>
    </citation>
    <scope>NUCLEOTIDE SEQUENCE</scope>
    <source>
        <strain evidence="2">Duluth1</strain>
        <tissue evidence="2">Whole animal</tissue>
    </source>
</reference>
<evidence type="ECO:0000256" key="1">
    <source>
        <dbReference type="SAM" id="MobiDB-lite"/>
    </source>
</evidence>
<dbReference type="AlphaFoldDB" id="A0A9D4EJ94"/>
<proteinExistence type="predicted"/>
<protein>
    <submittedName>
        <fullName evidence="2">Uncharacterized protein</fullName>
    </submittedName>
</protein>
<reference evidence="2" key="2">
    <citation type="submission" date="2020-11" db="EMBL/GenBank/DDBJ databases">
        <authorList>
            <person name="McCartney M.A."/>
            <person name="Auch B."/>
            <person name="Kono T."/>
            <person name="Mallez S."/>
            <person name="Becker A."/>
            <person name="Gohl D.M."/>
            <person name="Silverstein K.A.T."/>
            <person name="Koren S."/>
            <person name="Bechman K.B."/>
            <person name="Herman A."/>
            <person name="Abrahante J.E."/>
            <person name="Garbe J."/>
        </authorList>
    </citation>
    <scope>NUCLEOTIDE SEQUENCE</scope>
    <source>
        <strain evidence="2">Duluth1</strain>
        <tissue evidence="2">Whole animal</tissue>
    </source>
</reference>
<dbReference type="Proteomes" id="UP000828390">
    <property type="component" value="Unassembled WGS sequence"/>
</dbReference>
<evidence type="ECO:0000313" key="3">
    <source>
        <dbReference type="Proteomes" id="UP000828390"/>
    </source>
</evidence>
<name>A0A9D4EJ94_DREPO</name>
<feature type="region of interest" description="Disordered" evidence="1">
    <location>
        <begin position="36"/>
        <end position="58"/>
    </location>
</feature>
<sequence length="351" mass="41200">MLKLAQTDQQTNRQTGKKQYVPHYYRLDNAGVLKLKKGVHSDQDTSDKSDEEDDNDANAYHTSRICKYRQGKNNMSPTTIGVVRGGFWNARKLYLDGTFRVVKKPFKQLRSIHAFIQEGESMKQFPLFVLMSGRRKQDYIAILKKVLDKISQKLLPLSASSVYRQPVCTNKDTEGWHKKLNQKAEAKMVNIHQQLVSQQSLIRNRRAVYVSMDKRVGELWDQYHNHDIVCEEFLTRVAMLFTVMEIVRIRNSTTVTQDPAYWKLPSSMKRVEYKEVRDNDFTSAKWLKRYGMLRGRLRESNSKVLTSTRYDSYSENMRKKDTVKDHDVRRDNVENGTYRRCRYTKEEAQSG</sequence>
<keyword evidence="3" id="KW-1185">Reference proteome</keyword>
<feature type="compositionally biased region" description="Polar residues" evidence="1">
    <location>
        <begin position="1"/>
        <end position="14"/>
    </location>
</feature>
<organism evidence="2 3">
    <name type="scientific">Dreissena polymorpha</name>
    <name type="common">Zebra mussel</name>
    <name type="synonym">Mytilus polymorpha</name>
    <dbReference type="NCBI Taxonomy" id="45954"/>
    <lineage>
        <taxon>Eukaryota</taxon>
        <taxon>Metazoa</taxon>
        <taxon>Spiralia</taxon>
        <taxon>Lophotrochozoa</taxon>
        <taxon>Mollusca</taxon>
        <taxon>Bivalvia</taxon>
        <taxon>Autobranchia</taxon>
        <taxon>Heteroconchia</taxon>
        <taxon>Euheterodonta</taxon>
        <taxon>Imparidentia</taxon>
        <taxon>Neoheterodontei</taxon>
        <taxon>Myida</taxon>
        <taxon>Dreissenoidea</taxon>
        <taxon>Dreissenidae</taxon>
        <taxon>Dreissena</taxon>
    </lineage>
</organism>
<feature type="compositionally biased region" description="Basic and acidic residues" evidence="1">
    <location>
        <begin position="39"/>
        <end position="48"/>
    </location>
</feature>
<dbReference type="EMBL" id="JAIWYP010000008">
    <property type="protein sequence ID" value="KAH3779576.1"/>
    <property type="molecule type" value="Genomic_DNA"/>
</dbReference>
<gene>
    <name evidence="2" type="ORF">DPMN_157379</name>
</gene>
<accession>A0A9D4EJ94</accession>
<feature type="region of interest" description="Disordered" evidence="1">
    <location>
        <begin position="1"/>
        <end position="20"/>
    </location>
</feature>
<comment type="caution">
    <text evidence="2">The sequence shown here is derived from an EMBL/GenBank/DDBJ whole genome shotgun (WGS) entry which is preliminary data.</text>
</comment>